<comment type="catalytic activity">
    <reaction evidence="8 10">
        <text>guanosine(26) in tRNA + 2 S-adenosyl-L-methionine = N(2)-dimethylguanosine(26) in tRNA + 2 S-adenosyl-L-homocysteine + 2 H(+)</text>
        <dbReference type="Rhea" id="RHEA:43140"/>
        <dbReference type="Rhea" id="RHEA-COMP:10359"/>
        <dbReference type="Rhea" id="RHEA-COMP:10360"/>
        <dbReference type="ChEBI" id="CHEBI:15378"/>
        <dbReference type="ChEBI" id="CHEBI:57856"/>
        <dbReference type="ChEBI" id="CHEBI:59789"/>
        <dbReference type="ChEBI" id="CHEBI:74269"/>
        <dbReference type="ChEBI" id="CHEBI:74513"/>
        <dbReference type="EC" id="2.1.1.216"/>
    </reaction>
</comment>
<keyword evidence="1 10" id="KW-0820">tRNA-binding</keyword>
<keyword evidence="6 10" id="KW-0694">RNA-binding</keyword>
<comment type="similarity">
    <text evidence="10">Belongs to the class I-like SAM-binding methyltransferase superfamily. Trm1 family.</text>
</comment>
<feature type="region of interest" description="Disordered" evidence="11">
    <location>
        <begin position="56"/>
        <end position="78"/>
    </location>
</feature>
<dbReference type="InterPro" id="IPR042296">
    <property type="entry name" value="tRNA_met_Trm1_C"/>
</dbReference>
<comment type="caution">
    <text evidence="12">The sequence shown here is derived from an EMBL/GenBank/DDBJ whole genome shotgun (WGS) entry which is preliminary data.</text>
</comment>
<evidence type="ECO:0000256" key="8">
    <source>
        <dbReference type="ARBA" id="ARBA00051897"/>
    </source>
</evidence>
<dbReference type="NCBIfam" id="TIGR00308">
    <property type="entry name" value="TRM1"/>
    <property type="match status" value="1"/>
</dbReference>
<dbReference type="GO" id="GO:0000049">
    <property type="term" value="F:tRNA binding"/>
    <property type="evidence" value="ECO:0007669"/>
    <property type="project" value="UniProtKB-UniRule"/>
</dbReference>
<dbReference type="Gene3D" id="3.30.56.70">
    <property type="entry name" value="N2,N2-dimethylguanosine tRNA methyltransferase, C-terminal domain"/>
    <property type="match status" value="1"/>
</dbReference>
<evidence type="ECO:0000256" key="11">
    <source>
        <dbReference type="SAM" id="MobiDB-lite"/>
    </source>
</evidence>
<protein>
    <recommendedName>
        <fullName evidence="9 10">tRNA (guanine(26)-N(2))-dimethyltransferase</fullName>
        <ecNumber evidence="7 10">2.1.1.216</ecNumber>
    </recommendedName>
</protein>
<evidence type="ECO:0000256" key="10">
    <source>
        <dbReference type="PROSITE-ProRule" id="PRU00958"/>
    </source>
</evidence>
<evidence type="ECO:0000313" key="12">
    <source>
        <dbReference type="EMBL" id="CAB3396669.1"/>
    </source>
</evidence>
<dbReference type="OrthoDB" id="6349953at2759"/>
<dbReference type="PANTHER" id="PTHR10631:SF3">
    <property type="entry name" value="TRNA (GUANINE(26)-N(2))-DIMETHYLTRANSFERASE"/>
    <property type="match status" value="1"/>
</dbReference>
<evidence type="ECO:0000256" key="6">
    <source>
        <dbReference type="ARBA" id="ARBA00022884"/>
    </source>
</evidence>
<dbReference type="PROSITE" id="PS51626">
    <property type="entry name" value="SAM_MT_TRM1"/>
    <property type="match status" value="1"/>
</dbReference>
<dbReference type="GO" id="GO:0005634">
    <property type="term" value="C:nucleus"/>
    <property type="evidence" value="ECO:0007669"/>
    <property type="project" value="TreeGrafter"/>
</dbReference>
<evidence type="ECO:0000256" key="2">
    <source>
        <dbReference type="ARBA" id="ARBA00022603"/>
    </source>
</evidence>
<dbReference type="PANTHER" id="PTHR10631">
    <property type="entry name" value="N 2 ,N 2 -DIMETHYLGUANOSINE TRNA METHYLTRANSFERASE"/>
    <property type="match status" value="1"/>
</dbReference>
<gene>
    <name evidence="12" type="ORF">CBOVIS_LOCUS189</name>
</gene>
<dbReference type="FunFam" id="3.30.56.70:FF:000001">
    <property type="entry name" value="tRNA (guanine(26)-N(2))-dimethyltransferase"/>
    <property type="match status" value="1"/>
</dbReference>
<dbReference type="InterPro" id="IPR002905">
    <property type="entry name" value="Trm1"/>
</dbReference>
<keyword evidence="2 10" id="KW-0489">Methyltransferase</keyword>
<keyword evidence="13" id="KW-1185">Reference proteome</keyword>
<dbReference type="InterPro" id="IPR029063">
    <property type="entry name" value="SAM-dependent_MTases_sf"/>
</dbReference>
<sequence>MSEIAGEKSDNVTIITEGKAKVGFHGPVFYNPVQEFNRDLTVTVLQQFVDDRLKRLENAKNDDKPNEEEPPKKKNKLIEKDDGSIRILDALSASGLRALRFSKEVPHVDFIMANDFSDNAVESIRENVKLNNVENLVEPHFGDAVMTMMNHRSIDKRFHAVDLDPYGSASVFLDSAVQCVADRGILMVTCTDMAVLCGNTPEACYNKYDAVTTRMKCCHEVALRILLRSIDSHANRYTRYIEPLLSISIDFYVRVFVRMHTGAREAKDSGAKVGTVLVCSGCQSMEPVPLLRKVVDGVSVKFTNPTIKNSLMGGDHRCVHCGHTVHQVGPMYLAPIHSKPFVSGLLERLKATKESEQLGTHSRLLGVLTTVNEEIDDVLYYEHDQLANVVKVSVPKSVNVRSALLNAGYKVSGSHCNPRAIKTNAPMDFVWDIYRKVAKDTNVNREKRFDAHAPGYKILEKEPTNTIDFKLHPDAAIQAKKENLVRFQCNKGKNWGPRQKAKGSVNSAQAGFQVTMES</sequence>
<dbReference type="AlphaFoldDB" id="A0A8S1E4E7"/>
<dbReference type="SUPFAM" id="SSF53335">
    <property type="entry name" value="S-adenosyl-L-methionine-dependent methyltransferases"/>
    <property type="match status" value="1"/>
</dbReference>
<name>A0A8S1E4E7_9PELO</name>
<evidence type="ECO:0000256" key="5">
    <source>
        <dbReference type="ARBA" id="ARBA00022694"/>
    </source>
</evidence>
<dbReference type="EC" id="2.1.1.216" evidence="7 10"/>
<proteinExistence type="inferred from homology"/>
<accession>A0A8S1E4E7</accession>
<dbReference type="Pfam" id="PF02005">
    <property type="entry name" value="TRM"/>
    <property type="match status" value="1"/>
</dbReference>
<dbReference type="EMBL" id="CADEPM010000001">
    <property type="protein sequence ID" value="CAB3396669.1"/>
    <property type="molecule type" value="Genomic_DNA"/>
</dbReference>
<evidence type="ECO:0000313" key="13">
    <source>
        <dbReference type="Proteomes" id="UP000494206"/>
    </source>
</evidence>
<evidence type="ECO:0000256" key="7">
    <source>
        <dbReference type="ARBA" id="ARBA00039099"/>
    </source>
</evidence>
<dbReference type="Proteomes" id="UP000494206">
    <property type="component" value="Unassembled WGS sequence"/>
</dbReference>
<keyword evidence="5 10" id="KW-0819">tRNA processing</keyword>
<evidence type="ECO:0000256" key="1">
    <source>
        <dbReference type="ARBA" id="ARBA00022555"/>
    </source>
</evidence>
<keyword evidence="3 10" id="KW-0808">Transferase</keyword>
<evidence type="ECO:0000256" key="3">
    <source>
        <dbReference type="ARBA" id="ARBA00022679"/>
    </source>
</evidence>
<dbReference type="GO" id="GO:0160104">
    <property type="term" value="F:tRNA (guanine(26)-N2)-dimethyltransferase activity"/>
    <property type="evidence" value="ECO:0007669"/>
    <property type="project" value="UniProtKB-UniRule"/>
</dbReference>
<evidence type="ECO:0000256" key="4">
    <source>
        <dbReference type="ARBA" id="ARBA00022691"/>
    </source>
</evidence>
<organism evidence="12 13">
    <name type="scientific">Caenorhabditis bovis</name>
    <dbReference type="NCBI Taxonomy" id="2654633"/>
    <lineage>
        <taxon>Eukaryota</taxon>
        <taxon>Metazoa</taxon>
        <taxon>Ecdysozoa</taxon>
        <taxon>Nematoda</taxon>
        <taxon>Chromadorea</taxon>
        <taxon>Rhabditida</taxon>
        <taxon>Rhabditina</taxon>
        <taxon>Rhabditomorpha</taxon>
        <taxon>Rhabditoidea</taxon>
        <taxon>Rhabditidae</taxon>
        <taxon>Peloderinae</taxon>
        <taxon>Caenorhabditis</taxon>
    </lineage>
</organism>
<reference evidence="12 13" key="1">
    <citation type="submission" date="2020-04" db="EMBL/GenBank/DDBJ databases">
        <authorList>
            <person name="Laetsch R D."/>
            <person name="Stevens L."/>
            <person name="Kumar S."/>
            <person name="Blaxter L. M."/>
        </authorList>
    </citation>
    <scope>NUCLEOTIDE SEQUENCE [LARGE SCALE GENOMIC DNA]</scope>
</reference>
<dbReference type="GO" id="GO:0002940">
    <property type="term" value="P:tRNA N2-guanine methylation"/>
    <property type="evidence" value="ECO:0007669"/>
    <property type="project" value="TreeGrafter"/>
</dbReference>
<keyword evidence="4 10" id="KW-0949">S-adenosyl-L-methionine</keyword>
<dbReference type="FunFam" id="3.40.50.150:FF:000264">
    <property type="entry name" value="tRNA (guanine(26)-N(2))-dimethyltransferase"/>
    <property type="match status" value="1"/>
</dbReference>
<evidence type="ECO:0000256" key="9">
    <source>
        <dbReference type="ARBA" id="ARBA00074266"/>
    </source>
</evidence>
<dbReference type="Gene3D" id="3.40.50.150">
    <property type="entry name" value="Vaccinia Virus protein VP39"/>
    <property type="match status" value="1"/>
</dbReference>